<comment type="caution">
    <text evidence="2">The sequence shown here is derived from an EMBL/GenBank/DDBJ whole genome shotgun (WGS) entry which is preliminary data.</text>
</comment>
<dbReference type="AlphaFoldDB" id="A0A831UBD4"/>
<accession>A0A831UBD4</accession>
<dbReference type="EMBL" id="DSOV01000010">
    <property type="protein sequence ID" value="HEN41400.1"/>
    <property type="molecule type" value="Genomic_DNA"/>
</dbReference>
<name>A0A831UBD4_GEOME</name>
<gene>
    <name evidence="2" type="ORF">ENQ87_03330</name>
</gene>
<evidence type="ECO:0000256" key="1">
    <source>
        <dbReference type="SAM" id="MobiDB-lite"/>
    </source>
</evidence>
<reference evidence="2" key="1">
    <citation type="journal article" date="2020" name="mSystems">
        <title>Genome- and Community-Level Interaction Insights into Carbon Utilization and Element Cycling Functions of Hydrothermarchaeota in Hydrothermal Sediment.</title>
        <authorList>
            <person name="Zhou Z."/>
            <person name="Liu Y."/>
            <person name="Xu W."/>
            <person name="Pan J."/>
            <person name="Luo Z.H."/>
            <person name="Li M."/>
        </authorList>
    </citation>
    <scope>NUCLEOTIDE SEQUENCE [LARGE SCALE GENOMIC DNA]</scope>
    <source>
        <strain evidence="2">SpSt-349</strain>
    </source>
</reference>
<proteinExistence type="predicted"/>
<protein>
    <submittedName>
        <fullName evidence="2">Uncharacterized protein</fullName>
    </submittedName>
</protein>
<feature type="region of interest" description="Disordered" evidence="1">
    <location>
        <begin position="383"/>
        <end position="405"/>
    </location>
</feature>
<sequence>MSSETYFLIPAAESYGGTRADLSFGLRRAARYYNEVVVPGIAGVWFVRQLSWATAALRLREKLAGGSRAPSAIRIANGIEALGCKLSWNGNRDDYHRKGVMAFRRNPDDWSFRLLSTQRGYVQTPYRMSTVRALPEEVGLGFAQGSTTLFNRMWLTKRGEELADFLLHGCRVGNAALESFLVGWIKGEREVGKYAPLPRLHEGLGPDVPTDEEKKAVLEALKTVATLPGDLPPDPDRRLRLVEYFSQPPTEPVLDWIERRNSDHARQTKAACAFDSYRKAIGSFYAACTGVIALHDQGLGLRECAALQNITDLFDTDPFDNLKDSARTFLTAAREGCEHPDAVKSASAVLRDGKVGTLRNLVMMDNRILCLVDDKVCRGPLFRNREETEPRDDDTDLQQPVTPDDLPHAKLIQLRSLLAGCGVTGGTR</sequence>
<evidence type="ECO:0000313" key="2">
    <source>
        <dbReference type="EMBL" id="HEN41400.1"/>
    </source>
</evidence>
<organism evidence="2">
    <name type="scientific">Geobacter metallireducens</name>
    <dbReference type="NCBI Taxonomy" id="28232"/>
    <lineage>
        <taxon>Bacteria</taxon>
        <taxon>Pseudomonadati</taxon>
        <taxon>Thermodesulfobacteriota</taxon>
        <taxon>Desulfuromonadia</taxon>
        <taxon>Geobacterales</taxon>
        <taxon>Geobacteraceae</taxon>
        <taxon>Geobacter</taxon>
    </lineage>
</organism>